<organism evidence="7 8">
    <name type="scientific">Pedobacter frigiditerrae</name>
    <dbReference type="NCBI Taxonomy" id="2530452"/>
    <lineage>
        <taxon>Bacteria</taxon>
        <taxon>Pseudomonadati</taxon>
        <taxon>Bacteroidota</taxon>
        <taxon>Sphingobacteriia</taxon>
        <taxon>Sphingobacteriales</taxon>
        <taxon>Sphingobacteriaceae</taxon>
        <taxon>Pedobacter</taxon>
    </lineage>
</organism>
<dbReference type="AlphaFoldDB" id="A0A4R0MXE0"/>
<evidence type="ECO:0000259" key="6">
    <source>
        <dbReference type="PROSITE" id="PS51194"/>
    </source>
</evidence>
<keyword evidence="1" id="KW-0547">Nucleotide-binding</keyword>
<dbReference type="EMBL" id="SJSK01000002">
    <property type="protein sequence ID" value="TCC91915.1"/>
    <property type="molecule type" value="Genomic_DNA"/>
</dbReference>
<comment type="caution">
    <text evidence="7">The sequence shown here is derived from an EMBL/GenBank/DDBJ whole genome shotgun (WGS) entry which is preliminary data.</text>
</comment>
<evidence type="ECO:0000256" key="3">
    <source>
        <dbReference type="ARBA" id="ARBA00022806"/>
    </source>
</evidence>
<dbReference type="InterPro" id="IPR014001">
    <property type="entry name" value="Helicase_ATP-bd"/>
</dbReference>
<dbReference type="GO" id="GO:0003676">
    <property type="term" value="F:nucleic acid binding"/>
    <property type="evidence" value="ECO:0007669"/>
    <property type="project" value="InterPro"/>
</dbReference>
<sequence>MFDAQSANLLRLAPEIPGITPDELPRILTDVYTEIVVNRLKSNNQAQNLEPVFRLIEIANTYEAITVLIGDEQVRKASAFVAGSAYQILAKSAEINSVAETIPLSRDHINGRLASALLFLIAEQYPDSKEAINGFNIPNENYSLILQMLCESLRDLIQERFESIIERGTRRGIYNIQGGNLQVQATNKLYETILQGVEFLASRILTKAPPVSVVFQYETANQFFNSVIQLCTLNHQGAVMETDFITTYPGPAHLAKLLISTATTLEAASIMNIEVPGNANEEKWSQWLAHRAQSKPILWPNHRIAIDQNFHLQGNSAVIVLPTGAGKTTMAEFKIAGVLATGKKIIFLAPTNALVEQLKNDLRDGLPEEIFGESDPFESDFFFTGDDALTTLEVMTPEKCLAFLNFNPSAFSEVGLLVFDECHMLSPSSGSLRRAIDSMLTILTFQKYAPNADFLFLSAMVKNVDDFAKWISSITTKPCIPINMVWKPSRQSRGILIYDKAELDAAIEASTNAQIAADDDAVANGRAKSGGVRAAPGRLLKVKPHALFGLVHNWNHGAPEDIRIRKVAEEEYQLDPKFVDNYGRQIYPASNGTEIAKKLAIASVKSGYKTIVFINTAPSTYTSALDIQASLPDTVNYTSHEQLLLSAIETELGNLDASMLQNMKSAVPHNARLVGFERRLAESLYKRADGASVIFATTTLSQGMNLPAQVAILSADQRAMQDEDGDGYSQDNLQAHELLNAAGRAGRAGFLANGLVFLIPRRVLTFTDYQPVEEALPILESIIPEDERCVIITDPLEKILDQIQTGAEPGEDVVYMFHRLLSDTPESDAVETIMNKSFGRFMAEKGNEVNNYDEKIAEFKAAILQIPRLDNTPDWLSRLTIQSGVSPNVIISLHDAIKSQFQQLPETIQGWVDWLIVYLKANPEAGRYCFGKLLSPLEKVSGITISSLDHYDAALEQLSLGLKSWIHGKTIKEINDNIGGTGIGRDKVCPRARELVTNIAPRQLSYFTSLIVQIVSYLADESETLISKLAVLECLPNAIRYGFDRPEKLAFFSIETKTNPYLGRVASHLSYDIRLGNVELVEDNDDYKTVFLTVKSLLEG</sequence>
<dbReference type="SMART" id="SM00487">
    <property type="entry name" value="DEXDc"/>
    <property type="match status" value="1"/>
</dbReference>
<feature type="domain" description="Helicase C-terminal" evidence="6">
    <location>
        <begin position="596"/>
        <end position="804"/>
    </location>
</feature>
<reference evidence="7 8" key="1">
    <citation type="submission" date="2019-02" db="EMBL/GenBank/DDBJ databases">
        <title>Pedobacter sp. RP-1-13 sp. nov., isolated from Arctic soil.</title>
        <authorList>
            <person name="Dahal R.H."/>
        </authorList>
    </citation>
    <scope>NUCLEOTIDE SEQUENCE [LARGE SCALE GENOMIC DNA]</scope>
    <source>
        <strain evidence="7 8">RP-1-13</strain>
    </source>
</reference>
<dbReference type="InterPro" id="IPR050474">
    <property type="entry name" value="Hel308_SKI2-like"/>
</dbReference>
<name>A0A4R0MXE0_9SPHI</name>
<evidence type="ECO:0000256" key="1">
    <source>
        <dbReference type="ARBA" id="ARBA00022741"/>
    </source>
</evidence>
<dbReference type="GO" id="GO:0016787">
    <property type="term" value="F:hydrolase activity"/>
    <property type="evidence" value="ECO:0007669"/>
    <property type="project" value="UniProtKB-KW"/>
</dbReference>
<keyword evidence="2" id="KW-0378">Hydrolase</keyword>
<evidence type="ECO:0000259" key="5">
    <source>
        <dbReference type="PROSITE" id="PS51192"/>
    </source>
</evidence>
<dbReference type="InterPro" id="IPR011545">
    <property type="entry name" value="DEAD/DEAH_box_helicase_dom"/>
</dbReference>
<evidence type="ECO:0000256" key="2">
    <source>
        <dbReference type="ARBA" id="ARBA00022801"/>
    </source>
</evidence>
<dbReference type="SUPFAM" id="SSF52540">
    <property type="entry name" value="P-loop containing nucleoside triphosphate hydrolases"/>
    <property type="match status" value="2"/>
</dbReference>
<gene>
    <name evidence="7" type="ORF">EZ428_09205</name>
</gene>
<keyword evidence="4" id="KW-0067">ATP-binding</keyword>
<dbReference type="OrthoDB" id="9812126at2"/>
<dbReference type="PROSITE" id="PS51192">
    <property type="entry name" value="HELICASE_ATP_BIND_1"/>
    <property type="match status" value="1"/>
</dbReference>
<dbReference type="Gene3D" id="3.40.50.300">
    <property type="entry name" value="P-loop containing nucleotide triphosphate hydrolases"/>
    <property type="match status" value="2"/>
</dbReference>
<dbReference type="RefSeq" id="WP_131552855.1">
    <property type="nucleotide sequence ID" value="NZ_SJSK01000002.1"/>
</dbReference>
<accession>A0A4R0MXE0</accession>
<dbReference type="PANTHER" id="PTHR47961:SF6">
    <property type="entry name" value="DNA-DIRECTED DNA POLYMERASE"/>
    <property type="match status" value="1"/>
</dbReference>
<dbReference type="PANTHER" id="PTHR47961">
    <property type="entry name" value="DNA POLYMERASE THETA, PUTATIVE (AFU_ORTHOLOGUE AFUA_1G05260)-RELATED"/>
    <property type="match status" value="1"/>
</dbReference>
<dbReference type="InterPro" id="IPR027417">
    <property type="entry name" value="P-loop_NTPase"/>
</dbReference>
<evidence type="ECO:0000313" key="8">
    <source>
        <dbReference type="Proteomes" id="UP000292884"/>
    </source>
</evidence>
<feature type="domain" description="Helicase ATP-binding" evidence="5">
    <location>
        <begin position="308"/>
        <end position="479"/>
    </location>
</feature>
<dbReference type="Pfam" id="PF00270">
    <property type="entry name" value="DEAD"/>
    <property type="match status" value="1"/>
</dbReference>
<dbReference type="InterPro" id="IPR001650">
    <property type="entry name" value="Helicase_C-like"/>
</dbReference>
<evidence type="ECO:0000256" key="4">
    <source>
        <dbReference type="ARBA" id="ARBA00022840"/>
    </source>
</evidence>
<dbReference type="Proteomes" id="UP000292884">
    <property type="component" value="Unassembled WGS sequence"/>
</dbReference>
<dbReference type="GO" id="GO:0005524">
    <property type="term" value="F:ATP binding"/>
    <property type="evidence" value="ECO:0007669"/>
    <property type="project" value="UniProtKB-KW"/>
</dbReference>
<dbReference type="GO" id="GO:0004386">
    <property type="term" value="F:helicase activity"/>
    <property type="evidence" value="ECO:0007669"/>
    <property type="project" value="UniProtKB-KW"/>
</dbReference>
<evidence type="ECO:0000313" key="7">
    <source>
        <dbReference type="EMBL" id="TCC91915.1"/>
    </source>
</evidence>
<keyword evidence="8" id="KW-1185">Reference proteome</keyword>
<protein>
    <submittedName>
        <fullName evidence="7">DEAD/DEAH box helicase</fullName>
    </submittedName>
</protein>
<keyword evidence="3 7" id="KW-0347">Helicase</keyword>
<dbReference type="PROSITE" id="PS51194">
    <property type="entry name" value="HELICASE_CTER"/>
    <property type="match status" value="1"/>
</dbReference>
<proteinExistence type="predicted"/>